<dbReference type="GO" id="GO:0016747">
    <property type="term" value="F:acyltransferase activity, transferring groups other than amino-acyl groups"/>
    <property type="evidence" value="ECO:0007669"/>
    <property type="project" value="InterPro"/>
</dbReference>
<accession>A0AAU8LYZ8</accession>
<sequence>MTQDITTPPKRSRSSIRRSTNTDLTAIHAWLVDEKKLGVHGNFLCNWSVIERRSHQNGDLLVYIDGQSGQPAAFQLGKLIYPGILQVRKAYRRKGIGRKMVERCFSINRKRDECCLYIRCKPSSSIPFWESMGFTLINTRDGHNYAYRILEKNLSLPEKGMDIKVVIRFFPESFMWETNKMPFAIHEPKARLGQDNIIYLDKRVSFNTKTQTDAFDRDVVIGIEVDEKQRYLDKAKYQEAEAIGVRCCANGFYIDKIRL</sequence>
<dbReference type="InterPro" id="IPR016181">
    <property type="entry name" value="Acyl_CoA_acyltransferase"/>
</dbReference>
<proteinExistence type="predicted"/>
<dbReference type="SUPFAM" id="SSF55729">
    <property type="entry name" value="Acyl-CoA N-acyltransferases (Nat)"/>
    <property type="match status" value="1"/>
</dbReference>
<reference evidence="2" key="1">
    <citation type="journal article" date="2024" name="Syst. Appl. Microbiol.">
        <title>First single-strain enrichments of Electrothrix cable bacteria, description of E. aestuarii sp. nov. and E. rattekaaiensis sp. nov., and proposal of a cable bacteria taxonomy following the rules of the SeqCode.</title>
        <authorList>
            <person name="Plum-Jensen L.E."/>
            <person name="Schramm A."/>
            <person name="Marshall I.P.G."/>
        </authorList>
    </citation>
    <scope>NUCLEOTIDE SEQUENCE</scope>
    <source>
        <strain evidence="2">Rat1</strain>
    </source>
</reference>
<dbReference type="PROSITE" id="PS51186">
    <property type="entry name" value="GNAT"/>
    <property type="match status" value="1"/>
</dbReference>
<evidence type="ECO:0000259" key="1">
    <source>
        <dbReference type="PROSITE" id="PS51186"/>
    </source>
</evidence>
<dbReference type="Pfam" id="PF13508">
    <property type="entry name" value="Acetyltransf_7"/>
    <property type="match status" value="1"/>
</dbReference>
<dbReference type="CDD" id="cd04301">
    <property type="entry name" value="NAT_SF"/>
    <property type="match status" value="1"/>
</dbReference>
<feature type="domain" description="N-acetyltransferase" evidence="1">
    <location>
        <begin position="14"/>
        <end position="155"/>
    </location>
</feature>
<dbReference type="AlphaFoldDB" id="A0AAU8LYZ8"/>
<reference evidence="2" key="2">
    <citation type="submission" date="2024-06" db="EMBL/GenBank/DDBJ databases">
        <authorList>
            <person name="Plum-Jensen L.E."/>
            <person name="Schramm A."/>
            <person name="Marshall I.P.G."/>
        </authorList>
    </citation>
    <scope>NUCLEOTIDE SEQUENCE</scope>
    <source>
        <strain evidence="2">Rat1</strain>
    </source>
</reference>
<dbReference type="Gene3D" id="3.40.630.30">
    <property type="match status" value="1"/>
</dbReference>
<organism evidence="2">
    <name type="scientific">Candidatus Electrothrix aestuarii</name>
    <dbReference type="NCBI Taxonomy" id="3062594"/>
    <lineage>
        <taxon>Bacteria</taxon>
        <taxon>Pseudomonadati</taxon>
        <taxon>Thermodesulfobacteriota</taxon>
        <taxon>Desulfobulbia</taxon>
        <taxon>Desulfobulbales</taxon>
        <taxon>Desulfobulbaceae</taxon>
        <taxon>Candidatus Electrothrix</taxon>
    </lineage>
</organism>
<dbReference type="KEGG" id="eaj:Q3M24_05015"/>
<dbReference type="EMBL" id="CP159373">
    <property type="protein sequence ID" value="XCN74119.1"/>
    <property type="molecule type" value="Genomic_DNA"/>
</dbReference>
<name>A0AAU8LYZ8_9BACT</name>
<protein>
    <submittedName>
        <fullName evidence="2">GNAT family N-acetyltransferase</fullName>
    </submittedName>
</protein>
<gene>
    <name evidence="2" type="ORF">Q3M24_05015</name>
</gene>
<evidence type="ECO:0000313" key="2">
    <source>
        <dbReference type="EMBL" id="XCN74119.1"/>
    </source>
</evidence>
<dbReference type="InterPro" id="IPR000182">
    <property type="entry name" value="GNAT_dom"/>
</dbReference>